<protein>
    <recommendedName>
        <fullName evidence="3">DUF5666 domain-containing protein</fullName>
    </recommendedName>
</protein>
<dbReference type="Proteomes" id="UP000190888">
    <property type="component" value="Unassembled WGS sequence"/>
</dbReference>
<name>A0A1T4MDR4_9BACT</name>
<gene>
    <name evidence="1" type="ORF">SAMN04488132_103331</name>
</gene>
<dbReference type="EMBL" id="FUWH01000003">
    <property type="protein sequence ID" value="SJZ65073.1"/>
    <property type="molecule type" value="Genomic_DNA"/>
</dbReference>
<keyword evidence="2" id="KW-1185">Reference proteome</keyword>
<dbReference type="OrthoDB" id="962222at2"/>
<evidence type="ECO:0008006" key="3">
    <source>
        <dbReference type="Google" id="ProtNLM"/>
    </source>
</evidence>
<reference evidence="1 2" key="1">
    <citation type="submission" date="2017-02" db="EMBL/GenBank/DDBJ databases">
        <authorList>
            <person name="Peterson S.W."/>
        </authorList>
    </citation>
    <scope>NUCLEOTIDE SEQUENCE [LARGE SCALE GENOMIC DNA]</scope>
    <source>
        <strain evidence="1 2">DSM 22335</strain>
    </source>
</reference>
<proteinExistence type="predicted"/>
<dbReference type="AlphaFoldDB" id="A0A1T4MDR4"/>
<sequence length="104" mass="11444">MTTVFKYLRVKEWTVLASISFFAFCASQRGFSASGTISSITPGKDGYMAELITKDGTNYNTTISRIRLQQQYQQLAVGDQVKISGDTIHTEQGVTILAKGISKQ</sequence>
<organism evidence="1 2">
    <name type="scientific">Sediminibacterium ginsengisoli</name>
    <dbReference type="NCBI Taxonomy" id="413434"/>
    <lineage>
        <taxon>Bacteria</taxon>
        <taxon>Pseudomonadati</taxon>
        <taxon>Bacteroidota</taxon>
        <taxon>Chitinophagia</taxon>
        <taxon>Chitinophagales</taxon>
        <taxon>Chitinophagaceae</taxon>
        <taxon>Sediminibacterium</taxon>
    </lineage>
</organism>
<evidence type="ECO:0000313" key="2">
    <source>
        <dbReference type="Proteomes" id="UP000190888"/>
    </source>
</evidence>
<dbReference type="RefSeq" id="WP_139367035.1">
    <property type="nucleotide sequence ID" value="NZ_FUWH01000003.1"/>
</dbReference>
<accession>A0A1T4MDR4</accession>
<evidence type="ECO:0000313" key="1">
    <source>
        <dbReference type="EMBL" id="SJZ65073.1"/>
    </source>
</evidence>